<proteinExistence type="predicted"/>
<name>A0A8X6TC99_NEPPI</name>
<sequence length="146" mass="16533">MCPRYPFSSPVGSVMFRNRHRISMAIYGGQGLVMGQLKCSHFRSGQRDKRRGPKNHCIGVPGERIPTIPQRVYIGKIEILKIFNLQTLNQVLNVCKHITCLQSKLHNRISLKSKHQSPLIRRIILTAQIVFPSPPNLTGLTVPDIQ</sequence>
<evidence type="ECO:0000313" key="1">
    <source>
        <dbReference type="EMBL" id="GFS99027.1"/>
    </source>
</evidence>
<evidence type="ECO:0000313" key="2">
    <source>
        <dbReference type="Proteomes" id="UP000887013"/>
    </source>
</evidence>
<dbReference type="EMBL" id="BMAW01055041">
    <property type="protein sequence ID" value="GFS99027.1"/>
    <property type="molecule type" value="Genomic_DNA"/>
</dbReference>
<reference evidence="1" key="1">
    <citation type="submission" date="2020-08" db="EMBL/GenBank/DDBJ databases">
        <title>Multicomponent nature underlies the extraordinary mechanical properties of spider dragline silk.</title>
        <authorList>
            <person name="Kono N."/>
            <person name="Nakamura H."/>
            <person name="Mori M."/>
            <person name="Yoshida Y."/>
            <person name="Ohtoshi R."/>
            <person name="Malay A.D."/>
            <person name="Moran D.A.P."/>
            <person name="Tomita M."/>
            <person name="Numata K."/>
            <person name="Arakawa K."/>
        </authorList>
    </citation>
    <scope>NUCLEOTIDE SEQUENCE</scope>
</reference>
<organism evidence="1 2">
    <name type="scientific">Nephila pilipes</name>
    <name type="common">Giant wood spider</name>
    <name type="synonym">Nephila maculata</name>
    <dbReference type="NCBI Taxonomy" id="299642"/>
    <lineage>
        <taxon>Eukaryota</taxon>
        <taxon>Metazoa</taxon>
        <taxon>Ecdysozoa</taxon>
        <taxon>Arthropoda</taxon>
        <taxon>Chelicerata</taxon>
        <taxon>Arachnida</taxon>
        <taxon>Araneae</taxon>
        <taxon>Araneomorphae</taxon>
        <taxon>Entelegynae</taxon>
        <taxon>Araneoidea</taxon>
        <taxon>Nephilidae</taxon>
        <taxon>Nephila</taxon>
    </lineage>
</organism>
<comment type="caution">
    <text evidence="1">The sequence shown here is derived from an EMBL/GenBank/DDBJ whole genome shotgun (WGS) entry which is preliminary data.</text>
</comment>
<gene>
    <name evidence="1" type="ORF">NPIL_231361</name>
</gene>
<dbReference type="Proteomes" id="UP000887013">
    <property type="component" value="Unassembled WGS sequence"/>
</dbReference>
<accession>A0A8X6TC99</accession>
<dbReference type="AlphaFoldDB" id="A0A8X6TC99"/>
<protein>
    <submittedName>
        <fullName evidence="1">Uncharacterized protein</fullName>
    </submittedName>
</protein>
<keyword evidence="2" id="KW-1185">Reference proteome</keyword>